<dbReference type="GO" id="GO:0005737">
    <property type="term" value="C:cytoplasm"/>
    <property type="evidence" value="ECO:0007669"/>
    <property type="project" value="TreeGrafter"/>
</dbReference>
<gene>
    <name evidence="3" type="ORF">EOS_11845</name>
</gene>
<evidence type="ECO:0000256" key="1">
    <source>
        <dbReference type="SAM" id="MobiDB-lite"/>
    </source>
</evidence>
<dbReference type="EMBL" id="AEJF01000078">
    <property type="protein sequence ID" value="KLU26063.1"/>
    <property type="molecule type" value="Genomic_DNA"/>
</dbReference>
<dbReference type="SUPFAM" id="SSF51735">
    <property type="entry name" value="NAD(P)-binding Rossmann-fold domains"/>
    <property type="match status" value="1"/>
</dbReference>
<sequence length="148" mass="15377">MRVFVTGAAGFVGSAVVRELLANGHQVLGLTRSEEGAATLATAGAEAIHGSLTDLDSLRRGAAAADGIIHTAFNHDFSRFAQSAEEDRHAIETLGGVLEGSERPLLVTSGVAFLRNGRTATEEDRPPAPSGNFPRASEAVAETLARRG</sequence>
<dbReference type="PANTHER" id="PTHR48079:SF6">
    <property type="entry name" value="NAD(P)-BINDING DOMAIN-CONTAINING PROTEIN-RELATED"/>
    <property type="match status" value="1"/>
</dbReference>
<dbReference type="Gene3D" id="3.40.50.720">
    <property type="entry name" value="NAD(P)-binding Rossmann-like Domain"/>
    <property type="match status" value="1"/>
</dbReference>
<dbReference type="InterPro" id="IPR036291">
    <property type="entry name" value="NAD(P)-bd_dom_sf"/>
</dbReference>
<feature type="domain" description="NAD-dependent epimerase/dehydratase" evidence="2">
    <location>
        <begin position="3"/>
        <end position="83"/>
    </location>
</feature>
<dbReference type="InterPro" id="IPR051783">
    <property type="entry name" value="NAD(P)-dependent_oxidoreduct"/>
</dbReference>
<comment type="caution">
    <text evidence="3">The sequence shown here is derived from an EMBL/GenBank/DDBJ whole genome shotgun (WGS) entry which is preliminary data.</text>
</comment>
<protein>
    <recommendedName>
        <fullName evidence="2">NAD-dependent epimerase/dehydratase domain-containing protein</fullName>
    </recommendedName>
</protein>
<feature type="non-terminal residue" evidence="3">
    <location>
        <position position="148"/>
    </location>
</feature>
<reference evidence="3 4" key="1">
    <citation type="journal article" date="2015" name="Genome Announc.">
        <title>Draft Genome Sequence of Burkholderia sp. Strain PML1(12), an Ectomycorrhizosphere-Inhabiting Bacterium with Effective Mineral-Weathering Ability.</title>
        <authorList>
            <person name="Uroz S."/>
            <person name="Oger P."/>
        </authorList>
    </citation>
    <scope>NUCLEOTIDE SEQUENCE [LARGE SCALE GENOMIC DNA]</scope>
    <source>
        <strain evidence="4">PML1(12)</strain>
    </source>
</reference>
<keyword evidence="4" id="KW-1185">Reference proteome</keyword>
<dbReference type="GO" id="GO:0004029">
    <property type="term" value="F:aldehyde dehydrogenase (NAD+) activity"/>
    <property type="evidence" value="ECO:0007669"/>
    <property type="project" value="TreeGrafter"/>
</dbReference>
<dbReference type="Pfam" id="PF01370">
    <property type="entry name" value="Epimerase"/>
    <property type="match status" value="1"/>
</dbReference>
<dbReference type="AlphaFoldDB" id="A0A0J1G1M8"/>
<dbReference type="Proteomes" id="UP000035963">
    <property type="component" value="Unassembled WGS sequence"/>
</dbReference>
<dbReference type="OrthoDB" id="9787292at2"/>
<evidence type="ECO:0000259" key="2">
    <source>
        <dbReference type="Pfam" id="PF01370"/>
    </source>
</evidence>
<name>A0A0J1G1M8_9BURK</name>
<evidence type="ECO:0000313" key="3">
    <source>
        <dbReference type="EMBL" id="KLU26063.1"/>
    </source>
</evidence>
<dbReference type="RefSeq" id="WP_047846824.1">
    <property type="nucleotide sequence ID" value="NZ_AEJF01000078.1"/>
</dbReference>
<feature type="region of interest" description="Disordered" evidence="1">
    <location>
        <begin position="117"/>
        <end position="148"/>
    </location>
</feature>
<dbReference type="InterPro" id="IPR001509">
    <property type="entry name" value="Epimerase_deHydtase"/>
</dbReference>
<dbReference type="PANTHER" id="PTHR48079">
    <property type="entry name" value="PROTEIN YEEZ"/>
    <property type="match status" value="1"/>
</dbReference>
<proteinExistence type="predicted"/>
<evidence type="ECO:0000313" key="4">
    <source>
        <dbReference type="Proteomes" id="UP000035963"/>
    </source>
</evidence>
<accession>A0A0J1G1M8</accession>
<organism evidence="3 4">
    <name type="scientific">Caballeronia mineralivorans PML1(12)</name>
    <dbReference type="NCBI Taxonomy" id="908627"/>
    <lineage>
        <taxon>Bacteria</taxon>
        <taxon>Pseudomonadati</taxon>
        <taxon>Pseudomonadota</taxon>
        <taxon>Betaproteobacteria</taxon>
        <taxon>Burkholderiales</taxon>
        <taxon>Burkholderiaceae</taxon>
        <taxon>Caballeronia</taxon>
    </lineage>
</organism>